<reference evidence="1 2" key="2">
    <citation type="submission" date="2018-11" db="EMBL/GenBank/DDBJ databases">
        <authorList>
            <consortium name="Pathogen Informatics"/>
        </authorList>
    </citation>
    <scope>NUCLEOTIDE SEQUENCE [LARGE SCALE GENOMIC DNA]</scope>
</reference>
<accession>A0A183DIG2</accession>
<dbReference type="WBParaSite" id="GPUH_0000851301-mRNA-1">
    <property type="protein sequence ID" value="GPUH_0000851301-mRNA-1"/>
    <property type="gene ID" value="GPUH_0000851301"/>
</dbReference>
<dbReference type="EMBL" id="UYRT01024998">
    <property type="protein sequence ID" value="VDK63108.1"/>
    <property type="molecule type" value="Genomic_DNA"/>
</dbReference>
<dbReference type="PROSITE" id="PS51122">
    <property type="entry name" value="CALPONIN_2"/>
    <property type="match status" value="1"/>
</dbReference>
<gene>
    <name evidence="1" type="ORF">GPUH_LOCUS8506</name>
</gene>
<protein>
    <submittedName>
        <fullName evidence="3">DNA-directed RNA polymerase</fullName>
    </submittedName>
</protein>
<dbReference type="OrthoDB" id="21595at2759"/>
<evidence type="ECO:0000313" key="3">
    <source>
        <dbReference type="WBParaSite" id="GPUH_0000851301-mRNA-1"/>
    </source>
</evidence>
<dbReference type="InterPro" id="IPR000557">
    <property type="entry name" value="Calponin_repeat"/>
</dbReference>
<organism evidence="3">
    <name type="scientific">Gongylonema pulchrum</name>
    <dbReference type="NCBI Taxonomy" id="637853"/>
    <lineage>
        <taxon>Eukaryota</taxon>
        <taxon>Metazoa</taxon>
        <taxon>Ecdysozoa</taxon>
        <taxon>Nematoda</taxon>
        <taxon>Chromadorea</taxon>
        <taxon>Rhabditida</taxon>
        <taxon>Spirurina</taxon>
        <taxon>Spiruromorpha</taxon>
        <taxon>Spiruroidea</taxon>
        <taxon>Gongylonematidae</taxon>
        <taxon>Gongylonema</taxon>
    </lineage>
</organism>
<dbReference type="AlphaFoldDB" id="A0A183DIG2"/>
<proteinExistence type="predicted"/>
<keyword evidence="2" id="KW-1185">Reference proteome</keyword>
<dbReference type="Proteomes" id="UP000271098">
    <property type="component" value="Unassembled WGS sequence"/>
</dbReference>
<sequence>MLNLVYGADAAVRHVDEVNDDARKIHLIIDRDEVEDEQKKTKQRWNLEQLRAGDTFLSLQAGTNRFDSQKGMTALGMPRWNVVRDKHLGCILRIFFS</sequence>
<evidence type="ECO:0000313" key="2">
    <source>
        <dbReference type="Proteomes" id="UP000271098"/>
    </source>
</evidence>
<dbReference type="Pfam" id="PF00402">
    <property type="entry name" value="Calponin"/>
    <property type="match status" value="1"/>
</dbReference>
<name>A0A183DIG2_9BILA</name>
<reference evidence="3" key="1">
    <citation type="submission" date="2016-06" db="UniProtKB">
        <authorList>
            <consortium name="WormBaseParasite"/>
        </authorList>
    </citation>
    <scope>IDENTIFICATION</scope>
</reference>
<dbReference type="PROSITE" id="PS01052">
    <property type="entry name" value="CALPONIN_1"/>
    <property type="match status" value="1"/>
</dbReference>
<evidence type="ECO:0000313" key="1">
    <source>
        <dbReference type="EMBL" id="VDK63108.1"/>
    </source>
</evidence>